<dbReference type="RefSeq" id="WP_058309524.1">
    <property type="nucleotide sequence ID" value="NZ_CYTW01000001.1"/>
</dbReference>
<evidence type="ECO:0000313" key="3">
    <source>
        <dbReference type="Proteomes" id="UP000051870"/>
    </source>
</evidence>
<keyword evidence="1" id="KW-0812">Transmembrane</keyword>
<organism evidence="2 3">
    <name type="scientific">Shimia thalassica</name>
    <dbReference type="NCBI Taxonomy" id="1715693"/>
    <lineage>
        <taxon>Bacteria</taxon>
        <taxon>Pseudomonadati</taxon>
        <taxon>Pseudomonadota</taxon>
        <taxon>Alphaproteobacteria</taxon>
        <taxon>Rhodobacterales</taxon>
        <taxon>Roseobacteraceae</taxon>
    </lineage>
</organism>
<keyword evidence="1" id="KW-0472">Membrane</keyword>
<dbReference type="STRING" id="1715693.PH7735_00253"/>
<evidence type="ECO:0008006" key="4">
    <source>
        <dbReference type="Google" id="ProtNLM"/>
    </source>
</evidence>
<dbReference type="Proteomes" id="UP000051870">
    <property type="component" value="Unassembled WGS sequence"/>
</dbReference>
<feature type="transmembrane region" description="Helical" evidence="1">
    <location>
        <begin position="36"/>
        <end position="54"/>
    </location>
</feature>
<dbReference type="AlphaFoldDB" id="A0A0P1I0Q5"/>
<dbReference type="InterPro" id="IPR025489">
    <property type="entry name" value="DUF4381"/>
</dbReference>
<evidence type="ECO:0000313" key="2">
    <source>
        <dbReference type="EMBL" id="CUJ83370.1"/>
    </source>
</evidence>
<gene>
    <name evidence="2" type="ORF">PH7735_00253</name>
</gene>
<reference evidence="3" key="1">
    <citation type="submission" date="2015-09" db="EMBL/GenBank/DDBJ databases">
        <authorList>
            <person name="Rodrigo-Torres Lidia"/>
            <person name="Arahal R.David."/>
        </authorList>
    </citation>
    <scope>NUCLEOTIDE SEQUENCE [LARGE SCALE GENOMIC DNA]</scope>
    <source>
        <strain evidence="3">CECT 7735</strain>
    </source>
</reference>
<accession>A0A0P1I0Q5</accession>
<dbReference type="EMBL" id="CYTW01000001">
    <property type="protein sequence ID" value="CUJ83370.1"/>
    <property type="molecule type" value="Genomic_DNA"/>
</dbReference>
<evidence type="ECO:0000256" key="1">
    <source>
        <dbReference type="SAM" id="Phobius"/>
    </source>
</evidence>
<name>A0A0P1I0Q5_9RHOB</name>
<dbReference type="GeneID" id="83879349"/>
<proteinExistence type="predicted"/>
<protein>
    <recommendedName>
        <fullName evidence="4">DUF4381 domain-containing protein</fullName>
    </recommendedName>
</protein>
<sequence>MTPEDFEGKNLVELLDMLEPVPEPAAISMWPQTQGWLFLLLVVGLLALWGWLKWRDHHRANAYRRAALVALNDAGDDPVRIAEILRRTAVIGFSREAVAGLAGQDWLRFLDRNCAQGGFDSDLGRKMIAAPYQSGATEEVPGLQALAKVWVKSHQAEGAA</sequence>
<dbReference type="Pfam" id="PF14316">
    <property type="entry name" value="DUF4381"/>
    <property type="match status" value="1"/>
</dbReference>
<keyword evidence="3" id="KW-1185">Reference proteome</keyword>
<keyword evidence="1" id="KW-1133">Transmembrane helix</keyword>